<sequence length="160" mass="17356">MCERLGENADRGSVVCFVGRDGLARNRWSVLRFDLDSERCWPAASLSPSVATTVLLDGLIRRASVSVSRRHLEMGTGSLLNDDGGGGGGGGESGPGHRISVDAEKRCVLDDIIIGGTLEDNDDDDEDEIRDLRGLFREMFVTEKKFATVTSTTSSYLLPY</sequence>
<feature type="region of interest" description="Disordered" evidence="1">
    <location>
        <begin position="76"/>
        <end position="97"/>
    </location>
</feature>
<comment type="caution">
    <text evidence="2">The sequence shown here is derived from an EMBL/GenBank/DDBJ whole genome shotgun (WGS) entry which is preliminary data.</text>
</comment>
<dbReference type="EMBL" id="JAVFWL010000005">
    <property type="protein sequence ID" value="KAK6753919.1"/>
    <property type="molecule type" value="Genomic_DNA"/>
</dbReference>
<protein>
    <submittedName>
        <fullName evidence="2">Uncharacterized protein</fullName>
    </submittedName>
</protein>
<gene>
    <name evidence="2" type="primary">Necator_chrV.g17899</name>
    <name evidence="2" type="ORF">RB195_013109</name>
</gene>
<evidence type="ECO:0000313" key="2">
    <source>
        <dbReference type="EMBL" id="KAK6753919.1"/>
    </source>
</evidence>
<organism evidence="2 3">
    <name type="scientific">Necator americanus</name>
    <name type="common">Human hookworm</name>
    <dbReference type="NCBI Taxonomy" id="51031"/>
    <lineage>
        <taxon>Eukaryota</taxon>
        <taxon>Metazoa</taxon>
        <taxon>Ecdysozoa</taxon>
        <taxon>Nematoda</taxon>
        <taxon>Chromadorea</taxon>
        <taxon>Rhabditida</taxon>
        <taxon>Rhabditina</taxon>
        <taxon>Rhabditomorpha</taxon>
        <taxon>Strongyloidea</taxon>
        <taxon>Ancylostomatidae</taxon>
        <taxon>Bunostominae</taxon>
        <taxon>Necator</taxon>
    </lineage>
</organism>
<dbReference type="Proteomes" id="UP001303046">
    <property type="component" value="Unassembled WGS sequence"/>
</dbReference>
<accession>A0ABR1DU05</accession>
<feature type="compositionally biased region" description="Gly residues" evidence="1">
    <location>
        <begin position="83"/>
        <end position="94"/>
    </location>
</feature>
<proteinExistence type="predicted"/>
<name>A0ABR1DU05_NECAM</name>
<keyword evidence="3" id="KW-1185">Reference proteome</keyword>
<evidence type="ECO:0000256" key="1">
    <source>
        <dbReference type="SAM" id="MobiDB-lite"/>
    </source>
</evidence>
<reference evidence="2 3" key="1">
    <citation type="submission" date="2023-08" db="EMBL/GenBank/DDBJ databases">
        <title>A Necator americanus chromosomal reference genome.</title>
        <authorList>
            <person name="Ilik V."/>
            <person name="Petrzelkova K.J."/>
            <person name="Pardy F."/>
            <person name="Fuh T."/>
            <person name="Niatou-Singa F.S."/>
            <person name="Gouil Q."/>
            <person name="Baker L."/>
            <person name="Ritchie M.E."/>
            <person name="Jex A.R."/>
            <person name="Gazzola D."/>
            <person name="Li H."/>
            <person name="Toshio Fujiwara R."/>
            <person name="Zhan B."/>
            <person name="Aroian R.V."/>
            <person name="Pafco B."/>
            <person name="Schwarz E.M."/>
        </authorList>
    </citation>
    <scope>NUCLEOTIDE SEQUENCE [LARGE SCALE GENOMIC DNA]</scope>
    <source>
        <strain evidence="2 3">Aroian</strain>
        <tissue evidence="2">Whole animal</tissue>
    </source>
</reference>
<evidence type="ECO:0000313" key="3">
    <source>
        <dbReference type="Proteomes" id="UP001303046"/>
    </source>
</evidence>